<organism evidence="3 4">
    <name type="scientific">Pleuronectes platessa</name>
    <name type="common">European plaice</name>
    <dbReference type="NCBI Taxonomy" id="8262"/>
    <lineage>
        <taxon>Eukaryota</taxon>
        <taxon>Metazoa</taxon>
        <taxon>Chordata</taxon>
        <taxon>Craniata</taxon>
        <taxon>Vertebrata</taxon>
        <taxon>Euteleostomi</taxon>
        <taxon>Actinopterygii</taxon>
        <taxon>Neopterygii</taxon>
        <taxon>Teleostei</taxon>
        <taxon>Neoteleostei</taxon>
        <taxon>Acanthomorphata</taxon>
        <taxon>Carangaria</taxon>
        <taxon>Pleuronectiformes</taxon>
        <taxon>Pleuronectoidei</taxon>
        <taxon>Pleuronectidae</taxon>
        <taxon>Pleuronectes</taxon>
    </lineage>
</organism>
<dbReference type="AlphaFoldDB" id="A0A9N7VZJ6"/>
<dbReference type="Proteomes" id="UP001153269">
    <property type="component" value="Unassembled WGS sequence"/>
</dbReference>
<gene>
    <name evidence="3" type="ORF">PLEPLA_LOCUS45906</name>
</gene>
<accession>A0A9N7VZJ6</accession>
<feature type="coiled-coil region" evidence="1">
    <location>
        <begin position="40"/>
        <end position="91"/>
    </location>
</feature>
<evidence type="ECO:0000256" key="1">
    <source>
        <dbReference type="SAM" id="Coils"/>
    </source>
</evidence>
<reference evidence="3" key="1">
    <citation type="submission" date="2020-03" db="EMBL/GenBank/DDBJ databases">
        <authorList>
            <person name="Weist P."/>
        </authorList>
    </citation>
    <scope>NUCLEOTIDE SEQUENCE</scope>
</reference>
<evidence type="ECO:0000256" key="2">
    <source>
        <dbReference type="SAM" id="MobiDB-lite"/>
    </source>
</evidence>
<feature type="compositionally biased region" description="Basic and acidic residues" evidence="2">
    <location>
        <begin position="187"/>
        <end position="294"/>
    </location>
</feature>
<keyword evidence="1" id="KW-0175">Coiled coil</keyword>
<name>A0A9N7VZJ6_PLEPL</name>
<sequence length="306" mass="36816">MDELSSLDVETIICSGDESHGQMKCDDAARPKVNGVTRILQTLHRALLDARRKNQELAAENAALKEQRVREEELEKDLAVMKMTMKQKVEENISLTTALHLQQLENQKVDNEWKEKFAALQENYEEKLRCSALEEEASFKQRQDLLNKLRKTEKWFLEEAKAVQSQMLKNMELQNLTSKTDWDNVKVKTEKQEKKEQLERERKEKKEQMEREKKKKKESEELKKREKKEKKETNKQEKKEQMEKEKQEKKEKKERKELKKRENKEKKETNKQEKKEQLEREKKEKKEKKEEGGSVKRSKWFPCFTF</sequence>
<comment type="caution">
    <text evidence="3">The sequence shown here is derived from an EMBL/GenBank/DDBJ whole genome shotgun (WGS) entry which is preliminary data.</text>
</comment>
<proteinExistence type="predicted"/>
<dbReference type="EMBL" id="CADEAL010004371">
    <property type="protein sequence ID" value="CAB1458078.1"/>
    <property type="molecule type" value="Genomic_DNA"/>
</dbReference>
<protein>
    <submittedName>
        <fullName evidence="3">Uncharacterized protein</fullName>
    </submittedName>
</protein>
<evidence type="ECO:0000313" key="3">
    <source>
        <dbReference type="EMBL" id="CAB1458078.1"/>
    </source>
</evidence>
<evidence type="ECO:0000313" key="4">
    <source>
        <dbReference type="Proteomes" id="UP001153269"/>
    </source>
</evidence>
<feature type="region of interest" description="Disordered" evidence="2">
    <location>
        <begin position="187"/>
        <end position="306"/>
    </location>
</feature>
<keyword evidence="4" id="KW-1185">Reference proteome</keyword>